<evidence type="ECO:0000313" key="2">
    <source>
        <dbReference type="EMBL" id="MCM4083440.1"/>
    </source>
</evidence>
<dbReference type="Proteomes" id="UP001523216">
    <property type="component" value="Unassembled WGS sequence"/>
</dbReference>
<proteinExistence type="predicted"/>
<name>A0ABT0YBL3_9ACTN</name>
<dbReference type="RefSeq" id="WP_251803140.1">
    <property type="nucleotide sequence ID" value="NZ_JAMQOL010000059.1"/>
</dbReference>
<evidence type="ECO:0000256" key="1">
    <source>
        <dbReference type="SAM" id="MobiDB-lite"/>
    </source>
</evidence>
<dbReference type="EMBL" id="JAMQOL010000059">
    <property type="protein sequence ID" value="MCM4083440.1"/>
    <property type="molecule type" value="Genomic_DNA"/>
</dbReference>
<comment type="caution">
    <text evidence="2">The sequence shown here is derived from an EMBL/GenBank/DDBJ whole genome shotgun (WGS) entry which is preliminary data.</text>
</comment>
<gene>
    <name evidence="2" type="ORF">LXN57_38420</name>
</gene>
<feature type="compositionally biased region" description="Basic and acidic residues" evidence="1">
    <location>
        <begin position="52"/>
        <end position="61"/>
    </location>
</feature>
<protein>
    <submittedName>
        <fullName evidence="2">Uncharacterized protein</fullName>
    </submittedName>
</protein>
<feature type="region of interest" description="Disordered" evidence="1">
    <location>
        <begin position="52"/>
        <end position="76"/>
    </location>
</feature>
<reference evidence="2 3" key="1">
    <citation type="submission" date="2022-06" db="EMBL/GenBank/DDBJ databases">
        <title>Actinoplanes abujensis sp. nov., isolated from Nigerian arid soil.</title>
        <authorList>
            <person name="Ding P."/>
        </authorList>
    </citation>
    <scope>NUCLEOTIDE SEQUENCE [LARGE SCALE GENOMIC DNA]</scope>
    <source>
        <strain evidence="3">TRM88002</strain>
    </source>
</reference>
<sequence length="76" mass="8306">MNRWIGYLLQGLASVGEAFHATGTLHHDAAHLPVTADLNDAAMRAGFDAIVEREWGPERRPAPPGADEQDQTTLRD</sequence>
<organism evidence="2 3">
    <name type="scientific">Paractinoplanes hotanensis</name>
    <dbReference type="NCBI Taxonomy" id="2906497"/>
    <lineage>
        <taxon>Bacteria</taxon>
        <taxon>Bacillati</taxon>
        <taxon>Actinomycetota</taxon>
        <taxon>Actinomycetes</taxon>
        <taxon>Micromonosporales</taxon>
        <taxon>Micromonosporaceae</taxon>
        <taxon>Paractinoplanes</taxon>
    </lineage>
</organism>
<accession>A0ABT0YBL3</accession>
<keyword evidence="3" id="KW-1185">Reference proteome</keyword>
<evidence type="ECO:0000313" key="3">
    <source>
        <dbReference type="Proteomes" id="UP001523216"/>
    </source>
</evidence>